<evidence type="ECO:0000256" key="7">
    <source>
        <dbReference type="SAM" id="SignalP"/>
    </source>
</evidence>
<dbReference type="PROSITE" id="PS00640">
    <property type="entry name" value="THIOL_PROTEASE_ASN"/>
    <property type="match status" value="1"/>
</dbReference>
<evidence type="ECO:0000256" key="4">
    <source>
        <dbReference type="ARBA" id="ARBA00022807"/>
    </source>
</evidence>
<keyword evidence="5" id="KW-0865">Zymogen</keyword>
<dbReference type="PROSITE" id="PS00139">
    <property type="entry name" value="THIOL_PROTEASE_CYS"/>
    <property type="match status" value="1"/>
</dbReference>
<dbReference type="PANTHER" id="PTHR12411">
    <property type="entry name" value="CYSTEINE PROTEASE FAMILY C1-RELATED"/>
    <property type="match status" value="1"/>
</dbReference>
<feature type="domain" description="Peptidase C1A papain C-terminal" evidence="8">
    <location>
        <begin position="115"/>
        <end position="330"/>
    </location>
</feature>
<dbReference type="EMBL" id="MT437753">
    <property type="protein sequence ID" value="QOV03083.1"/>
    <property type="molecule type" value="mRNA"/>
</dbReference>
<dbReference type="SMART" id="SM00645">
    <property type="entry name" value="Pept_C1"/>
    <property type="match status" value="1"/>
</dbReference>
<dbReference type="SMART" id="SM00848">
    <property type="entry name" value="Inhibitor_I29"/>
    <property type="match status" value="1"/>
</dbReference>
<dbReference type="PRINTS" id="PR00705">
    <property type="entry name" value="PAPAIN"/>
</dbReference>
<evidence type="ECO:0000256" key="5">
    <source>
        <dbReference type="ARBA" id="ARBA00023145"/>
    </source>
</evidence>
<dbReference type="InterPro" id="IPR025660">
    <property type="entry name" value="Pept_his_AS"/>
</dbReference>
<dbReference type="GO" id="GO:0004197">
    <property type="term" value="F:cysteine-type endopeptidase activity"/>
    <property type="evidence" value="ECO:0007669"/>
    <property type="project" value="UniProtKB-EC"/>
</dbReference>
<keyword evidence="7" id="KW-0732">Signal</keyword>
<dbReference type="AlphaFoldDB" id="A0A7S6TYX3"/>
<name>A0A7S6TYX3_9HEMI</name>
<dbReference type="SUPFAM" id="SSF54001">
    <property type="entry name" value="Cysteine proteinases"/>
    <property type="match status" value="1"/>
</dbReference>
<feature type="domain" description="Cathepsin propeptide inhibitor" evidence="9">
    <location>
        <begin position="25"/>
        <end position="85"/>
    </location>
</feature>
<dbReference type="InterPro" id="IPR025661">
    <property type="entry name" value="Pept_asp_AS"/>
</dbReference>
<organism evidence="10">
    <name type="scientific">Dysdercus peruvianus</name>
    <dbReference type="NCBI Taxonomy" id="685034"/>
    <lineage>
        <taxon>Eukaryota</taxon>
        <taxon>Metazoa</taxon>
        <taxon>Ecdysozoa</taxon>
        <taxon>Arthropoda</taxon>
        <taxon>Hexapoda</taxon>
        <taxon>Insecta</taxon>
        <taxon>Pterygota</taxon>
        <taxon>Neoptera</taxon>
        <taxon>Paraneoptera</taxon>
        <taxon>Hemiptera</taxon>
        <taxon>Heteroptera</taxon>
        <taxon>Panheteroptera</taxon>
        <taxon>Pentatomomorpha</taxon>
        <taxon>Pyrrhocoroidea</taxon>
        <taxon>Pyrrhocoridae</taxon>
        <taxon>Dysdercus</taxon>
    </lineage>
</organism>
<evidence type="ECO:0000256" key="1">
    <source>
        <dbReference type="ARBA" id="ARBA00008455"/>
    </source>
</evidence>
<feature type="chain" id="PRO_5031394917" evidence="7">
    <location>
        <begin position="18"/>
        <end position="331"/>
    </location>
</feature>
<dbReference type="Gene3D" id="3.90.70.10">
    <property type="entry name" value="Cysteine proteinases"/>
    <property type="match status" value="1"/>
</dbReference>
<reference evidence="10" key="1">
    <citation type="journal article" date="2020" name="Insect Biochem. Mol. Biol.">
        <title>Cathepsins L and B in Dysdercus peruvianus, Rhodnius prolixus, and Mahanarva fimbriolata. Looking for enzyme adaptations to digestion.</title>
        <authorList>
            <person name="Pimentel A.C."/>
            <person name="Dias R.O."/>
            <person name="Bifano T.D."/>
            <person name="Genta F.A."/>
            <person name="Ferreira C."/>
            <person name="Terra W.R."/>
        </authorList>
    </citation>
    <scope>NUCLEOTIDE SEQUENCE</scope>
</reference>
<protein>
    <submittedName>
        <fullName evidence="10">Cathepsin L13</fullName>
        <ecNumber evidence="10">3.4.22.15</ecNumber>
    </submittedName>
</protein>
<comment type="similarity">
    <text evidence="1">Belongs to the peptidase C1 family.</text>
</comment>
<evidence type="ECO:0000256" key="3">
    <source>
        <dbReference type="ARBA" id="ARBA00022801"/>
    </source>
</evidence>
<proteinExistence type="evidence at transcript level"/>
<dbReference type="Pfam" id="PF00112">
    <property type="entry name" value="Peptidase_C1"/>
    <property type="match status" value="1"/>
</dbReference>
<dbReference type="InterPro" id="IPR000169">
    <property type="entry name" value="Pept_cys_AS"/>
</dbReference>
<dbReference type="InterPro" id="IPR039417">
    <property type="entry name" value="Peptidase_C1A_papain-like"/>
</dbReference>
<keyword evidence="2" id="KW-0645">Protease</keyword>
<evidence type="ECO:0000256" key="6">
    <source>
        <dbReference type="ARBA" id="ARBA00023157"/>
    </source>
</evidence>
<dbReference type="PROSITE" id="PS00639">
    <property type="entry name" value="THIOL_PROTEASE_HIS"/>
    <property type="match status" value="1"/>
</dbReference>
<evidence type="ECO:0000259" key="9">
    <source>
        <dbReference type="SMART" id="SM00848"/>
    </source>
</evidence>
<evidence type="ECO:0000259" key="8">
    <source>
        <dbReference type="SMART" id="SM00645"/>
    </source>
</evidence>
<evidence type="ECO:0000313" key="10">
    <source>
        <dbReference type="EMBL" id="QOV03083.1"/>
    </source>
</evidence>
<dbReference type="FunFam" id="3.90.70.10:FF:000006">
    <property type="entry name" value="Cathepsin S"/>
    <property type="match status" value="1"/>
</dbReference>
<dbReference type="InterPro" id="IPR038765">
    <property type="entry name" value="Papain-like_cys_pep_sf"/>
</dbReference>
<evidence type="ECO:0000256" key="2">
    <source>
        <dbReference type="ARBA" id="ARBA00022670"/>
    </source>
</evidence>
<keyword evidence="6" id="KW-1015">Disulfide bond</keyword>
<dbReference type="InterPro" id="IPR013201">
    <property type="entry name" value="Prot_inhib_I29"/>
</dbReference>
<dbReference type="Pfam" id="PF08246">
    <property type="entry name" value="Inhibitor_I29"/>
    <property type="match status" value="1"/>
</dbReference>
<sequence length="331" mass="36564">MRWTFLIISCTIVASSALPSLLEEWASFKARHRKSYQSRGEEKSRFSVFLSNLRMIREHNSMFGKGLVSYDLKMNHLGDMLKNEISTLMNGLIGKGEQNTSDAVLFQSSAGETSLPDHVDWRAKGAVTRVKEQGTCGSCWAFSTTGSMEGQLFKKTGKLVSLSEQNLVDCATKEYGNNGCNGGYMTKAFRYIKENNGIDSEKDYPYEGKERSCRYQKPKVAGTLSGYGTVPYKNEEELKKAVATVGPISIAINSSPHTLLFYKSGVYTDKACTDSVNHGVLLVGYGTDNGQDYWLVKNSWGTKWGEEGYVRLARNSGNLCGVASLASYPIV</sequence>
<feature type="signal peptide" evidence="7">
    <location>
        <begin position="1"/>
        <end position="17"/>
    </location>
</feature>
<dbReference type="InterPro" id="IPR013128">
    <property type="entry name" value="Peptidase_C1A"/>
</dbReference>
<dbReference type="InterPro" id="IPR000668">
    <property type="entry name" value="Peptidase_C1A_C"/>
</dbReference>
<keyword evidence="3 10" id="KW-0378">Hydrolase</keyword>
<dbReference type="GO" id="GO:0006508">
    <property type="term" value="P:proteolysis"/>
    <property type="evidence" value="ECO:0007669"/>
    <property type="project" value="UniProtKB-KW"/>
</dbReference>
<accession>A0A7S6TYX3</accession>
<dbReference type="CDD" id="cd02248">
    <property type="entry name" value="Peptidase_C1A"/>
    <property type="match status" value="1"/>
</dbReference>
<dbReference type="EC" id="3.4.22.15" evidence="10"/>
<keyword evidence="4" id="KW-0788">Thiol protease</keyword>